<dbReference type="InterPro" id="IPR001129">
    <property type="entry name" value="Membr-assoc_MAPEG"/>
</dbReference>
<proteinExistence type="predicted"/>
<keyword evidence="3 5" id="KW-1133">Transmembrane helix</keyword>
<comment type="caution">
    <text evidence="6">The sequence shown here is derived from an EMBL/GenBank/DDBJ whole genome shotgun (WGS) entry which is preliminary data.</text>
</comment>
<dbReference type="EMBL" id="MCGR01000038">
    <property type="protein sequence ID" value="ORY75328.1"/>
    <property type="molecule type" value="Genomic_DNA"/>
</dbReference>
<dbReference type="InterPro" id="IPR023352">
    <property type="entry name" value="MAPEG-like_dom_sf"/>
</dbReference>
<organism evidence="6 7">
    <name type="scientific">Leucosporidium creatinivorum</name>
    <dbReference type="NCBI Taxonomy" id="106004"/>
    <lineage>
        <taxon>Eukaryota</taxon>
        <taxon>Fungi</taxon>
        <taxon>Dikarya</taxon>
        <taxon>Basidiomycota</taxon>
        <taxon>Pucciniomycotina</taxon>
        <taxon>Microbotryomycetes</taxon>
        <taxon>Leucosporidiales</taxon>
        <taxon>Leucosporidium</taxon>
    </lineage>
</organism>
<dbReference type="PANTHER" id="PTHR35371">
    <property type="entry name" value="INNER MEMBRANE PROTEIN"/>
    <property type="match status" value="1"/>
</dbReference>
<feature type="transmembrane region" description="Helical" evidence="5">
    <location>
        <begin position="126"/>
        <end position="144"/>
    </location>
</feature>
<evidence type="ECO:0000313" key="6">
    <source>
        <dbReference type="EMBL" id="ORY75328.1"/>
    </source>
</evidence>
<dbReference type="Gene3D" id="1.20.120.550">
    <property type="entry name" value="Membrane associated eicosanoid/glutathione metabolism-like domain"/>
    <property type="match status" value="1"/>
</dbReference>
<evidence type="ECO:0000313" key="7">
    <source>
        <dbReference type="Proteomes" id="UP000193467"/>
    </source>
</evidence>
<dbReference type="PANTHER" id="PTHR35371:SF1">
    <property type="entry name" value="BLR7753 PROTEIN"/>
    <property type="match status" value="1"/>
</dbReference>
<keyword evidence="7" id="KW-1185">Reference proteome</keyword>
<evidence type="ECO:0000256" key="5">
    <source>
        <dbReference type="SAM" id="Phobius"/>
    </source>
</evidence>
<dbReference type="Proteomes" id="UP000193467">
    <property type="component" value="Unassembled WGS sequence"/>
</dbReference>
<dbReference type="InParanoid" id="A0A1Y2EUS7"/>
<name>A0A1Y2EUS7_9BASI</name>
<reference evidence="6 7" key="1">
    <citation type="submission" date="2016-07" db="EMBL/GenBank/DDBJ databases">
        <title>Pervasive Adenine N6-methylation of Active Genes in Fungi.</title>
        <authorList>
            <consortium name="DOE Joint Genome Institute"/>
            <person name="Mondo S.J."/>
            <person name="Dannebaum R.O."/>
            <person name="Kuo R.C."/>
            <person name="Labutti K."/>
            <person name="Haridas S."/>
            <person name="Kuo A."/>
            <person name="Salamov A."/>
            <person name="Ahrendt S.R."/>
            <person name="Lipzen A."/>
            <person name="Sullivan W."/>
            <person name="Andreopoulos W.B."/>
            <person name="Clum A."/>
            <person name="Lindquist E."/>
            <person name="Daum C."/>
            <person name="Ramamoorthy G.K."/>
            <person name="Gryganskyi A."/>
            <person name="Culley D."/>
            <person name="Magnuson J.K."/>
            <person name="James T.Y."/>
            <person name="O'Malley M.A."/>
            <person name="Stajich J.E."/>
            <person name="Spatafora J.W."/>
            <person name="Visel A."/>
            <person name="Grigoriev I.V."/>
        </authorList>
    </citation>
    <scope>NUCLEOTIDE SEQUENCE [LARGE SCALE GENOMIC DNA]</scope>
    <source>
        <strain evidence="6 7">62-1032</strain>
    </source>
</reference>
<gene>
    <name evidence="6" type="ORF">BCR35DRAFT_353634</name>
</gene>
<dbReference type="AlphaFoldDB" id="A0A1Y2EUS7"/>
<evidence type="ECO:0000256" key="3">
    <source>
        <dbReference type="ARBA" id="ARBA00022989"/>
    </source>
</evidence>
<protein>
    <recommendedName>
        <fullName evidence="8">Membrane-associated, eicosanoid/glutathione metabolism protein</fullName>
    </recommendedName>
</protein>
<evidence type="ECO:0000256" key="4">
    <source>
        <dbReference type="ARBA" id="ARBA00023136"/>
    </source>
</evidence>
<sequence length="154" mass="17066">MSTTGLSLYAIPAGWIVAAAPHWYAGWLSKVSPDMKFFDNSAPREFLARVRAQEKQTPDVGKFLRAEAAQQNGYENLPLFAAALVVGELTELPGMTLFAGFYLGTRLLYNYIYIRSTTRRMGAFRSATYMVGLVSCLSIFVKAGNALNRARLLK</sequence>
<dbReference type="GO" id="GO:0016020">
    <property type="term" value="C:membrane"/>
    <property type="evidence" value="ECO:0007669"/>
    <property type="project" value="UniProtKB-SubCell"/>
</dbReference>
<dbReference type="Pfam" id="PF01124">
    <property type="entry name" value="MAPEG"/>
    <property type="match status" value="1"/>
</dbReference>
<dbReference type="SUPFAM" id="SSF161084">
    <property type="entry name" value="MAPEG domain-like"/>
    <property type="match status" value="1"/>
</dbReference>
<evidence type="ECO:0008006" key="8">
    <source>
        <dbReference type="Google" id="ProtNLM"/>
    </source>
</evidence>
<comment type="subcellular location">
    <subcellularLocation>
        <location evidence="1">Membrane</location>
    </subcellularLocation>
</comment>
<evidence type="ECO:0000256" key="2">
    <source>
        <dbReference type="ARBA" id="ARBA00022692"/>
    </source>
</evidence>
<accession>A0A1Y2EUS7</accession>
<evidence type="ECO:0000256" key="1">
    <source>
        <dbReference type="ARBA" id="ARBA00004370"/>
    </source>
</evidence>
<keyword evidence="4 5" id="KW-0472">Membrane</keyword>
<keyword evidence="2 5" id="KW-0812">Transmembrane</keyword>
<dbReference type="OrthoDB" id="2521892at2759"/>